<sequence>MDFVRSTNTMGFQTDAGNLFFKDIVFVVIQDALLNVTAAASRCPVSGVYTPADFFRRCPKPSDTTLPPKGNRNSPQSDPFSGCTFVALQPSRPHHIPKIKTRKS</sequence>
<keyword evidence="3" id="KW-1185">Reference proteome</keyword>
<comment type="caution">
    <text evidence="2">The sequence shown here is derived from an EMBL/GenBank/DDBJ whole genome shotgun (WGS) entry which is preliminary data.</text>
</comment>
<protein>
    <submittedName>
        <fullName evidence="2">Uncharacterized protein</fullName>
    </submittedName>
</protein>
<gene>
    <name evidence="2" type="ORF">E2C01_026386</name>
</gene>
<name>A0A5B7EIM0_PORTR</name>
<dbReference type="EMBL" id="VSRR010002749">
    <property type="protein sequence ID" value="MPC33046.1"/>
    <property type="molecule type" value="Genomic_DNA"/>
</dbReference>
<dbReference type="Proteomes" id="UP000324222">
    <property type="component" value="Unassembled WGS sequence"/>
</dbReference>
<evidence type="ECO:0000313" key="2">
    <source>
        <dbReference type="EMBL" id="MPC33046.1"/>
    </source>
</evidence>
<feature type="region of interest" description="Disordered" evidence="1">
    <location>
        <begin position="60"/>
        <end position="82"/>
    </location>
</feature>
<proteinExistence type="predicted"/>
<evidence type="ECO:0000256" key="1">
    <source>
        <dbReference type="SAM" id="MobiDB-lite"/>
    </source>
</evidence>
<reference evidence="2 3" key="1">
    <citation type="submission" date="2019-05" db="EMBL/GenBank/DDBJ databases">
        <title>Another draft genome of Portunus trituberculatus and its Hox gene families provides insights of decapod evolution.</title>
        <authorList>
            <person name="Jeong J.-H."/>
            <person name="Song I."/>
            <person name="Kim S."/>
            <person name="Choi T."/>
            <person name="Kim D."/>
            <person name="Ryu S."/>
            <person name="Kim W."/>
        </authorList>
    </citation>
    <scope>NUCLEOTIDE SEQUENCE [LARGE SCALE GENOMIC DNA]</scope>
    <source>
        <tissue evidence="2">Muscle</tissue>
    </source>
</reference>
<dbReference type="AlphaFoldDB" id="A0A5B7EIM0"/>
<evidence type="ECO:0000313" key="3">
    <source>
        <dbReference type="Proteomes" id="UP000324222"/>
    </source>
</evidence>
<accession>A0A5B7EIM0</accession>
<organism evidence="2 3">
    <name type="scientific">Portunus trituberculatus</name>
    <name type="common">Swimming crab</name>
    <name type="synonym">Neptunus trituberculatus</name>
    <dbReference type="NCBI Taxonomy" id="210409"/>
    <lineage>
        <taxon>Eukaryota</taxon>
        <taxon>Metazoa</taxon>
        <taxon>Ecdysozoa</taxon>
        <taxon>Arthropoda</taxon>
        <taxon>Crustacea</taxon>
        <taxon>Multicrustacea</taxon>
        <taxon>Malacostraca</taxon>
        <taxon>Eumalacostraca</taxon>
        <taxon>Eucarida</taxon>
        <taxon>Decapoda</taxon>
        <taxon>Pleocyemata</taxon>
        <taxon>Brachyura</taxon>
        <taxon>Eubrachyura</taxon>
        <taxon>Portunoidea</taxon>
        <taxon>Portunidae</taxon>
        <taxon>Portuninae</taxon>
        <taxon>Portunus</taxon>
    </lineage>
</organism>